<sequence>MALEDDIVYIVVEVVIALVSCLGNLLVIGAVRLNHSLREPTFLFIVSLAVADLAVGAVVIPLAIILIAGLETHFYTCLFISCVILILTQSSILSLLAIALDRYLRVKIPIRYKTIVTQRRAWAVVAACWLLSTVLGIIPMFGWNNKASLGNETMNSSCMNCTFIAVISMTYMVYLNFFGWVLVPLLMMICLYMEIFYRIRKQLNQNTANSTESTRYYRKEQKLARSLAVVLFLFAVCWLPLHIINSVQFFSPQTEVPQIAIYSGILLTHANSAANPIVYAFRIKKFRDAYTQLWNKYFHWKEPGLPGSTTVEHNSDAQVTHSTVERSKPISAGSVYQ</sequence>
<feature type="domain" description="G-protein coupled receptors family 1 profile" evidence="14">
    <location>
        <begin position="23"/>
        <end position="279"/>
    </location>
</feature>
<keyword evidence="4 12" id="KW-0812">Transmembrane</keyword>
<evidence type="ECO:0000256" key="12">
    <source>
        <dbReference type="RuleBase" id="RU201114"/>
    </source>
</evidence>
<dbReference type="InterPro" id="IPR001634">
    <property type="entry name" value="Adenosn_rcpt"/>
</dbReference>
<keyword evidence="5 12" id="KW-1133">Transmembrane helix</keyword>
<keyword evidence="16" id="KW-1185">Reference proteome</keyword>
<dbReference type="SUPFAM" id="SSF81321">
    <property type="entry name" value="Family A G protein-coupled receptor-like"/>
    <property type="match status" value="1"/>
</dbReference>
<dbReference type="PROSITE" id="PS00237">
    <property type="entry name" value="G_PROTEIN_RECEP_F1_1"/>
    <property type="match status" value="1"/>
</dbReference>
<dbReference type="AlphaFoldDB" id="A0A662YKG8"/>
<feature type="transmembrane region" description="Helical" evidence="12">
    <location>
        <begin position="6"/>
        <end position="30"/>
    </location>
</feature>
<keyword evidence="10 12" id="KW-0325">Glycoprotein</keyword>
<keyword evidence="9 12" id="KW-0675">Receptor</keyword>
<dbReference type="PROSITE" id="PS50262">
    <property type="entry name" value="G_PROTEIN_RECEP_F1_2"/>
    <property type="match status" value="1"/>
</dbReference>
<feature type="transmembrane region" description="Helical" evidence="12">
    <location>
        <begin position="73"/>
        <end position="100"/>
    </location>
</feature>
<gene>
    <name evidence="15" type="ORF">EOD39_14934</name>
</gene>
<evidence type="ECO:0000256" key="3">
    <source>
        <dbReference type="ARBA" id="ARBA00022475"/>
    </source>
</evidence>
<dbReference type="GO" id="GO:0045202">
    <property type="term" value="C:synapse"/>
    <property type="evidence" value="ECO:0007669"/>
    <property type="project" value="TreeGrafter"/>
</dbReference>
<feature type="transmembrane region" description="Helical" evidence="12">
    <location>
        <begin position="42"/>
        <end position="67"/>
    </location>
</feature>
<comment type="similarity">
    <text evidence="12">Belongs to the G-protein coupled receptor 1 family.</text>
</comment>
<comment type="caution">
    <text evidence="15">The sequence shown here is derived from an EMBL/GenBank/DDBJ whole genome shotgun (WGS) entry which is preliminary data.</text>
</comment>
<dbReference type="GO" id="GO:0030425">
    <property type="term" value="C:dendrite"/>
    <property type="evidence" value="ECO:0007669"/>
    <property type="project" value="TreeGrafter"/>
</dbReference>
<dbReference type="Gene3D" id="1.20.1070.10">
    <property type="entry name" value="Rhodopsin 7-helix transmembrane proteins"/>
    <property type="match status" value="1"/>
</dbReference>
<feature type="transmembrane region" description="Helical" evidence="12">
    <location>
        <begin position="259"/>
        <end position="281"/>
    </location>
</feature>
<accession>A0A662YKG8</accession>
<comment type="subcellular location">
    <subcellularLocation>
        <location evidence="1 12">Cell membrane</location>
        <topology evidence="1 12">Multi-pass membrane protein</topology>
    </subcellularLocation>
</comment>
<feature type="compositionally biased region" description="Polar residues" evidence="13">
    <location>
        <begin position="309"/>
        <end position="322"/>
    </location>
</feature>
<feature type="region of interest" description="Disordered" evidence="13">
    <location>
        <begin position="309"/>
        <end position="337"/>
    </location>
</feature>
<evidence type="ECO:0000256" key="7">
    <source>
        <dbReference type="ARBA" id="ARBA00023136"/>
    </source>
</evidence>
<dbReference type="PRINTS" id="PR00424">
    <property type="entry name" value="ADENOSINER"/>
</dbReference>
<dbReference type="GO" id="GO:0005886">
    <property type="term" value="C:plasma membrane"/>
    <property type="evidence" value="ECO:0007669"/>
    <property type="project" value="UniProtKB-SubCell"/>
</dbReference>
<dbReference type="InterPro" id="IPR017452">
    <property type="entry name" value="GPCR_Rhodpsn_7TM"/>
</dbReference>
<evidence type="ECO:0000256" key="10">
    <source>
        <dbReference type="ARBA" id="ARBA00023180"/>
    </source>
</evidence>
<dbReference type="CDD" id="cd14968">
    <property type="entry name" value="7tmA_Adenosine_R"/>
    <property type="match status" value="1"/>
</dbReference>
<comment type="function">
    <text evidence="12">Receptor for adenosine. The activity of this receptor is mediated by G proteins which inhibit adenylyl cyclase.</text>
</comment>
<evidence type="ECO:0000256" key="1">
    <source>
        <dbReference type="ARBA" id="ARBA00004651"/>
    </source>
</evidence>
<reference evidence="15 16" key="1">
    <citation type="submission" date="2019-01" db="EMBL/GenBank/DDBJ databases">
        <title>Draft Genome and Complete Hox-Cluster Characterization of the Sterlet Sturgeon (Acipenser ruthenus).</title>
        <authorList>
            <person name="Wei Q."/>
        </authorList>
    </citation>
    <scope>NUCLEOTIDE SEQUENCE [LARGE SCALE GENOMIC DNA]</scope>
    <source>
        <strain evidence="15">WHYD16114868_AA</strain>
        <tissue evidence="15">Blood</tissue>
    </source>
</reference>
<evidence type="ECO:0000313" key="16">
    <source>
        <dbReference type="Proteomes" id="UP000289886"/>
    </source>
</evidence>
<name>A0A662YKG8_ACIRT</name>
<keyword evidence="6 12" id="KW-0297">G-protein coupled receptor</keyword>
<dbReference type="EMBL" id="SCEB01001287">
    <property type="protein sequence ID" value="RXM97037.1"/>
    <property type="molecule type" value="Genomic_DNA"/>
</dbReference>
<evidence type="ECO:0000256" key="11">
    <source>
        <dbReference type="ARBA" id="ARBA00023224"/>
    </source>
</evidence>
<dbReference type="PRINTS" id="PR00555">
    <property type="entry name" value="ADENOSINEA3R"/>
</dbReference>
<keyword evidence="8 12" id="KW-1015">Disulfide bond</keyword>
<proteinExistence type="inferred from homology"/>
<dbReference type="SMART" id="SM01381">
    <property type="entry name" value="7TM_GPCR_Srsx"/>
    <property type="match status" value="1"/>
</dbReference>
<feature type="transmembrane region" description="Helical" evidence="12">
    <location>
        <begin position="223"/>
        <end position="244"/>
    </location>
</feature>
<dbReference type="GO" id="GO:0001609">
    <property type="term" value="F:G protein-coupled adenosine receptor activity"/>
    <property type="evidence" value="ECO:0007669"/>
    <property type="project" value="UniProtKB-UniRule"/>
</dbReference>
<dbReference type="InterPro" id="IPR000466">
    <property type="entry name" value="Adeno_A3_rcpt"/>
</dbReference>
<dbReference type="PANTHER" id="PTHR24246">
    <property type="entry name" value="OLFACTORY RECEPTOR AND ADENOSINE RECEPTOR"/>
    <property type="match status" value="1"/>
</dbReference>
<evidence type="ECO:0000256" key="6">
    <source>
        <dbReference type="ARBA" id="ARBA00023040"/>
    </source>
</evidence>
<evidence type="ECO:0000313" key="15">
    <source>
        <dbReference type="EMBL" id="RXM97037.1"/>
    </source>
</evidence>
<protein>
    <recommendedName>
        <fullName evidence="2 12">Adenosine receptor A3</fullName>
    </recommendedName>
</protein>
<evidence type="ECO:0000256" key="13">
    <source>
        <dbReference type="SAM" id="MobiDB-lite"/>
    </source>
</evidence>
<evidence type="ECO:0000256" key="9">
    <source>
        <dbReference type="ARBA" id="ARBA00023170"/>
    </source>
</evidence>
<dbReference type="Proteomes" id="UP000289886">
    <property type="component" value="Unassembled WGS sequence"/>
</dbReference>
<keyword evidence="7 12" id="KW-0472">Membrane</keyword>
<dbReference type="PANTHER" id="PTHR24246:SF52">
    <property type="entry name" value="ADENOSINE RECEPTOR A1-LIKE"/>
    <property type="match status" value="1"/>
</dbReference>
<dbReference type="InterPro" id="IPR000276">
    <property type="entry name" value="GPCR_Rhodpsn"/>
</dbReference>
<keyword evidence="11 12" id="KW-0807">Transducer</keyword>
<feature type="transmembrane region" description="Helical" evidence="12">
    <location>
        <begin position="121"/>
        <end position="143"/>
    </location>
</feature>
<evidence type="ECO:0000256" key="4">
    <source>
        <dbReference type="ARBA" id="ARBA00022692"/>
    </source>
</evidence>
<feature type="transmembrane region" description="Helical" evidence="12">
    <location>
        <begin position="163"/>
        <end position="192"/>
    </location>
</feature>
<dbReference type="Pfam" id="PF00001">
    <property type="entry name" value="7tm_1"/>
    <property type="match status" value="1"/>
</dbReference>
<evidence type="ECO:0000256" key="8">
    <source>
        <dbReference type="ARBA" id="ARBA00023157"/>
    </source>
</evidence>
<dbReference type="PRINTS" id="PR00237">
    <property type="entry name" value="GPCRRHODOPSN"/>
</dbReference>
<evidence type="ECO:0000256" key="2">
    <source>
        <dbReference type="ARBA" id="ARBA00021738"/>
    </source>
</evidence>
<evidence type="ECO:0000256" key="5">
    <source>
        <dbReference type="ARBA" id="ARBA00022989"/>
    </source>
</evidence>
<keyword evidence="3 12" id="KW-1003">Cell membrane</keyword>
<organism evidence="15 16">
    <name type="scientific">Acipenser ruthenus</name>
    <name type="common">Sterlet sturgeon</name>
    <dbReference type="NCBI Taxonomy" id="7906"/>
    <lineage>
        <taxon>Eukaryota</taxon>
        <taxon>Metazoa</taxon>
        <taxon>Chordata</taxon>
        <taxon>Craniata</taxon>
        <taxon>Vertebrata</taxon>
        <taxon>Euteleostomi</taxon>
        <taxon>Actinopterygii</taxon>
        <taxon>Chondrostei</taxon>
        <taxon>Acipenseriformes</taxon>
        <taxon>Acipenseridae</taxon>
        <taxon>Acipenser</taxon>
    </lineage>
</organism>
<evidence type="ECO:0000259" key="14">
    <source>
        <dbReference type="PROSITE" id="PS50262"/>
    </source>
</evidence>